<dbReference type="Proteomes" id="UP001378592">
    <property type="component" value="Unassembled WGS sequence"/>
</dbReference>
<gene>
    <name evidence="2" type="ORF">R5R35_001292</name>
</gene>
<dbReference type="EMBL" id="JAZDUA010000165">
    <property type="protein sequence ID" value="KAK7865841.1"/>
    <property type="molecule type" value="Genomic_DNA"/>
</dbReference>
<feature type="compositionally biased region" description="Basic residues" evidence="1">
    <location>
        <begin position="115"/>
        <end position="125"/>
    </location>
</feature>
<feature type="compositionally biased region" description="Polar residues" evidence="1">
    <location>
        <begin position="73"/>
        <end position="84"/>
    </location>
</feature>
<proteinExistence type="predicted"/>
<organism evidence="2 3">
    <name type="scientific">Gryllus longicercus</name>
    <dbReference type="NCBI Taxonomy" id="2509291"/>
    <lineage>
        <taxon>Eukaryota</taxon>
        <taxon>Metazoa</taxon>
        <taxon>Ecdysozoa</taxon>
        <taxon>Arthropoda</taxon>
        <taxon>Hexapoda</taxon>
        <taxon>Insecta</taxon>
        <taxon>Pterygota</taxon>
        <taxon>Neoptera</taxon>
        <taxon>Polyneoptera</taxon>
        <taxon>Orthoptera</taxon>
        <taxon>Ensifera</taxon>
        <taxon>Gryllidea</taxon>
        <taxon>Grylloidea</taxon>
        <taxon>Gryllidae</taxon>
        <taxon>Gryllinae</taxon>
        <taxon>Gryllus</taxon>
    </lineage>
</organism>
<comment type="caution">
    <text evidence="2">The sequence shown here is derived from an EMBL/GenBank/DDBJ whole genome shotgun (WGS) entry which is preliminary data.</text>
</comment>
<name>A0AAN9VN85_9ORTH</name>
<feature type="region of interest" description="Disordered" evidence="1">
    <location>
        <begin position="22"/>
        <end position="133"/>
    </location>
</feature>
<feature type="compositionally biased region" description="Pro residues" evidence="1">
    <location>
        <begin position="99"/>
        <end position="114"/>
    </location>
</feature>
<evidence type="ECO:0000313" key="3">
    <source>
        <dbReference type="Proteomes" id="UP001378592"/>
    </source>
</evidence>
<keyword evidence="3" id="KW-1185">Reference proteome</keyword>
<evidence type="ECO:0000256" key="1">
    <source>
        <dbReference type="SAM" id="MobiDB-lite"/>
    </source>
</evidence>
<protein>
    <submittedName>
        <fullName evidence="2">Uncharacterized protein</fullName>
    </submittedName>
</protein>
<sequence length="133" mass="13453">MCLPPRAVAPLSTPTACMRCGSLTGPGELPHASRGAGRQAGRQACAAGRGRGWGRGQPAPGRGRGGGGGGSAVSTNATRTTSPAAGQPTGLPRVHKHFTPPPPPPPPSSPPRPRLPLRPRARTTRKMGAAHCK</sequence>
<feature type="compositionally biased region" description="Gly residues" evidence="1">
    <location>
        <begin position="62"/>
        <end position="71"/>
    </location>
</feature>
<dbReference type="AlphaFoldDB" id="A0AAN9VN85"/>
<evidence type="ECO:0000313" key="2">
    <source>
        <dbReference type="EMBL" id="KAK7865841.1"/>
    </source>
</evidence>
<feature type="compositionally biased region" description="Low complexity" evidence="1">
    <location>
        <begin position="32"/>
        <end position="48"/>
    </location>
</feature>
<reference evidence="2 3" key="1">
    <citation type="submission" date="2024-03" db="EMBL/GenBank/DDBJ databases">
        <title>The genome assembly and annotation of the cricket Gryllus longicercus Weissman &amp; Gray.</title>
        <authorList>
            <person name="Szrajer S."/>
            <person name="Gray D."/>
            <person name="Ylla G."/>
        </authorList>
    </citation>
    <scope>NUCLEOTIDE SEQUENCE [LARGE SCALE GENOMIC DNA]</scope>
    <source>
        <strain evidence="2">DAG 2021-001</strain>
        <tissue evidence="2">Whole body minus gut</tissue>
    </source>
</reference>
<accession>A0AAN9VN85</accession>